<dbReference type="EMBL" id="QXIR01000001">
    <property type="protein sequence ID" value="RIW39094.1"/>
    <property type="molecule type" value="Genomic_DNA"/>
</dbReference>
<dbReference type="Gene3D" id="1.10.1740.10">
    <property type="match status" value="1"/>
</dbReference>
<feature type="domain" description="RNA polymerase sigma factor 70 region 4 type 2" evidence="6">
    <location>
        <begin position="119"/>
        <end position="170"/>
    </location>
</feature>
<dbReference type="InterPro" id="IPR007627">
    <property type="entry name" value="RNA_pol_sigma70_r2"/>
</dbReference>
<evidence type="ECO:0000313" key="8">
    <source>
        <dbReference type="Proteomes" id="UP000265801"/>
    </source>
</evidence>
<keyword evidence="4" id="KW-0804">Transcription</keyword>
<sequence length="187" mass="22358">MVENEYLIRQAQNGNLFAYGELVKYYAPVVERFAFQMGASNGDIQDISQEVFIRVYRFLHQFSHSKFTTWLYKITLNVTRDFLRKENRHQLKTEKLAKDSLTEPSSLPEETFFREEEDRLLHESIQSLDEKYRLPIILYYFHEKKYEEIQEILSLNLSTVKTRLLRGKNMLKKALLQAEKKEDENHG</sequence>
<dbReference type="InterPro" id="IPR036388">
    <property type="entry name" value="WH-like_DNA-bd_sf"/>
</dbReference>
<organism evidence="7 8">
    <name type="scientific">Bacillus salacetis</name>
    <dbReference type="NCBI Taxonomy" id="2315464"/>
    <lineage>
        <taxon>Bacteria</taxon>
        <taxon>Bacillati</taxon>
        <taxon>Bacillota</taxon>
        <taxon>Bacilli</taxon>
        <taxon>Bacillales</taxon>
        <taxon>Bacillaceae</taxon>
        <taxon>Bacillus</taxon>
    </lineage>
</organism>
<dbReference type="AlphaFoldDB" id="A0A3A1RB16"/>
<reference evidence="7 8" key="1">
    <citation type="submission" date="2018-09" db="EMBL/GenBank/DDBJ databases">
        <title>Bacillus saliacetes sp. nov., isolated from Thai shrimp paste (Ka-pi).</title>
        <authorList>
            <person name="Daroonpunt R."/>
            <person name="Tanasupawat S."/>
            <person name="Yiamsombut S."/>
        </authorList>
    </citation>
    <scope>NUCLEOTIDE SEQUENCE [LARGE SCALE GENOMIC DNA]</scope>
    <source>
        <strain evidence="7 8">SKP7-4</strain>
    </source>
</reference>
<evidence type="ECO:0000256" key="1">
    <source>
        <dbReference type="ARBA" id="ARBA00010641"/>
    </source>
</evidence>
<keyword evidence="2" id="KW-0805">Transcription regulation</keyword>
<evidence type="ECO:0000259" key="6">
    <source>
        <dbReference type="Pfam" id="PF08281"/>
    </source>
</evidence>
<dbReference type="InterPro" id="IPR013249">
    <property type="entry name" value="RNA_pol_sigma70_r4_t2"/>
</dbReference>
<evidence type="ECO:0000259" key="5">
    <source>
        <dbReference type="Pfam" id="PF04542"/>
    </source>
</evidence>
<dbReference type="PANTHER" id="PTHR43133:SF51">
    <property type="entry name" value="RNA POLYMERASE SIGMA FACTOR"/>
    <property type="match status" value="1"/>
</dbReference>
<dbReference type="CDD" id="cd06171">
    <property type="entry name" value="Sigma70_r4"/>
    <property type="match status" value="1"/>
</dbReference>
<evidence type="ECO:0000256" key="4">
    <source>
        <dbReference type="ARBA" id="ARBA00023163"/>
    </source>
</evidence>
<gene>
    <name evidence="7" type="ORF">D3H55_00225</name>
</gene>
<feature type="domain" description="RNA polymerase sigma-70 region 2" evidence="5">
    <location>
        <begin position="22"/>
        <end position="88"/>
    </location>
</feature>
<name>A0A3A1RB16_9BACI</name>
<dbReference type="Pfam" id="PF04542">
    <property type="entry name" value="Sigma70_r2"/>
    <property type="match status" value="1"/>
</dbReference>
<dbReference type="Proteomes" id="UP000265801">
    <property type="component" value="Unassembled WGS sequence"/>
</dbReference>
<dbReference type="SUPFAM" id="SSF88946">
    <property type="entry name" value="Sigma2 domain of RNA polymerase sigma factors"/>
    <property type="match status" value="1"/>
</dbReference>
<evidence type="ECO:0000256" key="2">
    <source>
        <dbReference type="ARBA" id="ARBA00023015"/>
    </source>
</evidence>
<evidence type="ECO:0000313" key="7">
    <source>
        <dbReference type="EMBL" id="RIW39094.1"/>
    </source>
</evidence>
<dbReference type="InterPro" id="IPR014284">
    <property type="entry name" value="RNA_pol_sigma-70_dom"/>
</dbReference>
<dbReference type="InterPro" id="IPR013324">
    <property type="entry name" value="RNA_pol_sigma_r3/r4-like"/>
</dbReference>
<dbReference type="GO" id="GO:0003677">
    <property type="term" value="F:DNA binding"/>
    <property type="evidence" value="ECO:0007669"/>
    <property type="project" value="InterPro"/>
</dbReference>
<dbReference type="InterPro" id="IPR039425">
    <property type="entry name" value="RNA_pol_sigma-70-like"/>
</dbReference>
<comment type="caution">
    <text evidence="7">The sequence shown here is derived from an EMBL/GenBank/DDBJ whole genome shotgun (WGS) entry which is preliminary data.</text>
</comment>
<dbReference type="OrthoDB" id="9784984at2"/>
<dbReference type="Gene3D" id="1.10.10.10">
    <property type="entry name" value="Winged helix-like DNA-binding domain superfamily/Winged helix DNA-binding domain"/>
    <property type="match status" value="1"/>
</dbReference>
<dbReference type="Pfam" id="PF08281">
    <property type="entry name" value="Sigma70_r4_2"/>
    <property type="match status" value="1"/>
</dbReference>
<dbReference type="SUPFAM" id="SSF88659">
    <property type="entry name" value="Sigma3 and sigma4 domains of RNA polymerase sigma factors"/>
    <property type="match status" value="1"/>
</dbReference>
<proteinExistence type="inferred from homology"/>
<dbReference type="InterPro" id="IPR013325">
    <property type="entry name" value="RNA_pol_sigma_r2"/>
</dbReference>
<protein>
    <submittedName>
        <fullName evidence="7">Sigma-70 family RNA polymerase sigma factor</fullName>
    </submittedName>
</protein>
<dbReference type="GO" id="GO:0006352">
    <property type="term" value="P:DNA-templated transcription initiation"/>
    <property type="evidence" value="ECO:0007669"/>
    <property type="project" value="InterPro"/>
</dbReference>
<dbReference type="PANTHER" id="PTHR43133">
    <property type="entry name" value="RNA POLYMERASE ECF-TYPE SIGMA FACTO"/>
    <property type="match status" value="1"/>
</dbReference>
<dbReference type="GO" id="GO:0016987">
    <property type="term" value="F:sigma factor activity"/>
    <property type="evidence" value="ECO:0007669"/>
    <property type="project" value="UniProtKB-KW"/>
</dbReference>
<keyword evidence="8" id="KW-1185">Reference proteome</keyword>
<comment type="similarity">
    <text evidence="1">Belongs to the sigma-70 factor family. ECF subfamily.</text>
</comment>
<evidence type="ECO:0000256" key="3">
    <source>
        <dbReference type="ARBA" id="ARBA00023082"/>
    </source>
</evidence>
<accession>A0A3A1RB16</accession>
<keyword evidence="3" id="KW-0731">Sigma factor</keyword>
<dbReference type="NCBIfam" id="TIGR02937">
    <property type="entry name" value="sigma70-ECF"/>
    <property type="match status" value="1"/>
</dbReference>